<dbReference type="RefSeq" id="WP_150459880.1">
    <property type="nucleotide sequence ID" value="NZ_VYKK01000038.1"/>
</dbReference>
<comment type="caution">
    <text evidence="1">The sequence shown here is derived from an EMBL/GenBank/DDBJ whole genome shotgun (WGS) entry which is preliminary data.</text>
</comment>
<sequence>DQTLLSTYDYDIWGNPKVTEEADSFRNAFRYAGEYWDSDTGLQYLRARWYDPSTGRFITEDTWEGRINHPDSQNPYVYVVNNPLRYVDPSGLKAEGYFSLEASADFFAGASVELKINTSGEVTFSAEASLSGNIGVEASAGVGGTYSKGDTSNKSGTVKGDYDVDVGGGHSVGASGDFYDFNNYEISGEIRTGVGTPKTNTGLGSTTKVSANYNKELIDLW</sequence>
<dbReference type="InterPro" id="IPR022385">
    <property type="entry name" value="Rhs_assc_core"/>
</dbReference>
<dbReference type="Proteomes" id="UP000367750">
    <property type="component" value="Unassembled WGS sequence"/>
</dbReference>
<dbReference type="PANTHER" id="PTHR32305:SF15">
    <property type="entry name" value="PROTEIN RHSA-RELATED"/>
    <property type="match status" value="1"/>
</dbReference>
<evidence type="ECO:0000313" key="2">
    <source>
        <dbReference type="Proteomes" id="UP000367750"/>
    </source>
</evidence>
<dbReference type="EMBL" id="VYKK01000038">
    <property type="protein sequence ID" value="KAA8995777.1"/>
    <property type="molecule type" value="Genomic_DNA"/>
</dbReference>
<dbReference type="NCBIfam" id="TIGR03696">
    <property type="entry name" value="Rhs_assc_core"/>
    <property type="match status" value="1"/>
</dbReference>
<protein>
    <submittedName>
        <fullName evidence="1">RHS repeat-associated core domain-containing protein</fullName>
    </submittedName>
</protein>
<accession>A0A5J5FTB1</accession>
<feature type="non-terminal residue" evidence="1">
    <location>
        <position position="1"/>
    </location>
</feature>
<reference evidence="1 2" key="1">
    <citation type="submission" date="2019-09" db="EMBL/GenBank/DDBJ databases">
        <title>Bacillus ochoae sp. nov., Paenibacillus whitsoniae sp. nov., Paenibacillus spiritus sp. nov. Isolated from the Mars Exploration Rover during spacecraft assembly.</title>
        <authorList>
            <person name="Seuylemezian A."/>
            <person name="Vaishampayan P."/>
        </authorList>
    </citation>
    <scope>NUCLEOTIDE SEQUENCE [LARGE SCALE GENOMIC DNA]</scope>
    <source>
        <strain evidence="1 2">MER_111</strain>
    </source>
</reference>
<organism evidence="1 2">
    <name type="scientific">Paenibacillus spiritus</name>
    <dbReference type="NCBI Taxonomy" id="2496557"/>
    <lineage>
        <taxon>Bacteria</taxon>
        <taxon>Bacillati</taxon>
        <taxon>Bacillota</taxon>
        <taxon>Bacilli</taxon>
        <taxon>Bacillales</taxon>
        <taxon>Paenibacillaceae</taxon>
        <taxon>Paenibacillus</taxon>
    </lineage>
</organism>
<dbReference type="PANTHER" id="PTHR32305">
    <property type="match status" value="1"/>
</dbReference>
<dbReference type="AlphaFoldDB" id="A0A5J5FTB1"/>
<dbReference type="OrthoDB" id="9816549at2"/>
<gene>
    <name evidence="1" type="ORF">F4V43_19220</name>
</gene>
<dbReference type="InterPro" id="IPR050708">
    <property type="entry name" value="T6SS_VgrG/RHS"/>
</dbReference>
<name>A0A5J5FTB1_9BACL</name>
<evidence type="ECO:0000313" key="1">
    <source>
        <dbReference type="EMBL" id="KAA8995777.1"/>
    </source>
</evidence>
<proteinExistence type="predicted"/>
<keyword evidence="2" id="KW-1185">Reference proteome</keyword>
<dbReference type="Gene3D" id="2.180.10.10">
    <property type="entry name" value="RHS repeat-associated core"/>
    <property type="match status" value="1"/>
</dbReference>